<organism evidence="1 2">
    <name type="scientific">Rhizobium favelukesii</name>
    <dbReference type="NCBI Taxonomy" id="348824"/>
    <lineage>
        <taxon>Bacteria</taxon>
        <taxon>Pseudomonadati</taxon>
        <taxon>Pseudomonadota</taxon>
        <taxon>Alphaproteobacteria</taxon>
        <taxon>Hyphomicrobiales</taxon>
        <taxon>Rhizobiaceae</taxon>
        <taxon>Rhizobium/Agrobacterium group</taxon>
        <taxon>Rhizobium</taxon>
    </lineage>
</organism>
<name>W6RFR5_9HYPH</name>
<sequence>MPQADWAWISTRRATDCSRCAAPTRPSAGDHLLTEAVSQAMAPHLPGRTAGGGAFRREGRRVRNLVEDVRPAADGRRHRQLP</sequence>
<dbReference type="Proteomes" id="UP000019443">
    <property type="component" value="Unassembled WGS sequence"/>
</dbReference>
<keyword evidence="1" id="KW-0614">Plasmid</keyword>
<geneLocation type="plasmid" evidence="1">
    <name>pLPU83b</name>
</geneLocation>
<dbReference type="AlphaFoldDB" id="W6RFR5"/>
<dbReference type="EMBL" id="CBYB010000006">
    <property type="protein sequence ID" value="CDM60082.1"/>
    <property type="molecule type" value="Genomic_DNA"/>
</dbReference>
<proteinExistence type="predicted"/>
<gene>
    <name evidence="1" type="ORF">LPU83_pLPU83b_0083</name>
</gene>
<comment type="caution">
    <text evidence="1">The sequence shown here is derived from an EMBL/GenBank/DDBJ whole genome shotgun (WGS) entry which is preliminary data.</text>
</comment>
<keyword evidence="2" id="KW-1185">Reference proteome</keyword>
<accession>W6RFR5</accession>
<evidence type="ECO:0000313" key="2">
    <source>
        <dbReference type="Proteomes" id="UP000019443"/>
    </source>
</evidence>
<protein>
    <submittedName>
        <fullName evidence="1">Uncharacterized protein</fullName>
    </submittedName>
</protein>
<reference evidence="1" key="1">
    <citation type="submission" date="2013-11" db="EMBL/GenBank/DDBJ databases">
        <title>Draft genome sequence of the broad-host-range Rhizobium sp. LPU83 strain, a member of the low-genetic diversity Oregon-like Rhizobium sp. group.</title>
        <authorList>
            <person name="Wibberg D."/>
            <person name="Puehler A."/>
            <person name="Schlueter A."/>
        </authorList>
    </citation>
    <scope>NUCLEOTIDE SEQUENCE [LARGE SCALE GENOMIC DNA]</scope>
    <source>
        <strain evidence="1">LPU83</strain>
        <plasmid evidence="1">pLPU83b</plasmid>
    </source>
</reference>
<evidence type="ECO:0000313" key="1">
    <source>
        <dbReference type="EMBL" id="CDM60082.1"/>
    </source>
</evidence>